<comment type="caution">
    <text evidence="3">The sequence shown here is derived from an EMBL/GenBank/DDBJ whole genome shotgun (WGS) entry which is preliminary data.</text>
</comment>
<dbReference type="AlphaFoldDB" id="A0A8J3NGI9"/>
<name>A0A8J3NGI9_9ACTN</name>
<reference evidence="3 4" key="1">
    <citation type="submission" date="2021-01" db="EMBL/GenBank/DDBJ databases">
        <title>Whole genome shotgun sequence of Catellatospora bangladeshensis NBRC 107357.</title>
        <authorList>
            <person name="Komaki H."/>
            <person name="Tamura T."/>
        </authorList>
    </citation>
    <scope>NUCLEOTIDE SEQUENCE [LARGE SCALE GENOMIC DNA]</scope>
    <source>
        <strain evidence="3 4">NBRC 107357</strain>
    </source>
</reference>
<protein>
    <recommendedName>
        <fullName evidence="2">DUF1996 domain-containing protein</fullName>
    </recommendedName>
</protein>
<evidence type="ECO:0000256" key="1">
    <source>
        <dbReference type="SAM" id="MobiDB-lite"/>
    </source>
</evidence>
<evidence type="ECO:0000313" key="3">
    <source>
        <dbReference type="EMBL" id="GIF78718.1"/>
    </source>
</evidence>
<dbReference type="RefSeq" id="WP_203740301.1">
    <property type="nucleotide sequence ID" value="NZ_BONF01000001.1"/>
</dbReference>
<dbReference type="Proteomes" id="UP000601223">
    <property type="component" value="Unassembled WGS sequence"/>
</dbReference>
<evidence type="ECO:0000259" key="2">
    <source>
        <dbReference type="Pfam" id="PF09362"/>
    </source>
</evidence>
<dbReference type="InterPro" id="IPR018535">
    <property type="entry name" value="DUF1996"/>
</dbReference>
<dbReference type="Pfam" id="PF09362">
    <property type="entry name" value="DUF1996"/>
    <property type="match status" value="1"/>
</dbReference>
<organism evidence="3 4">
    <name type="scientific">Catellatospora bangladeshensis</name>
    <dbReference type="NCBI Taxonomy" id="310355"/>
    <lineage>
        <taxon>Bacteria</taxon>
        <taxon>Bacillati</taxon>
        <taxon>Actinomycetota</taxon>
        <taxon>Actinomycetes</taxon>
        <taxon>Micromonosporales</taxon>
        <taxon>Micromonosporaceae</taxon>
        <taxon>Catellatospora</taxon>
    </lineage>
</organism>
<accession>A0A8J3NGI9</accession>
<sequence length="378" mass="40843">MAPRTHIPRHRWEPRRRLLAAVIVLVAATVWATIAHISQAATGSGDPAAQPSAAVPEALAAAARIPNDQGPDAECRRSRPPARCHAPTGDPAAADYVDIRSVAPNVQNRRATAEGSVGTFISLCGRNVNNHRNPDNFIVAPGVFNGAHHTHDYVGNLSADGNSTNESLAAAGTTCRRDDRSTYYWPVLRVRGTVGGDAEADGGGKDGNVGRILTPASVRLEFRGNRFAKVAEMPRFLRLIMGDAKAVTNGPANARAQWTCTGFTNRRTTKYPLCPRGSQVQRILDFPSCWDGVNTDSANHRAHVIFPAADGRCSEGTKPIAQLRMTLTYTVPRGRSFALDTFPEQNHNPLTDHADFANVMPAQLITFATDCINRGRRC</sequence>
<keyword evidence="4" id="KW-1185">Reference proteome</keyword>
<evidence type="ECO:0000313" key="4">
    <source>
        <dbReference type="Proteomes" id="UP000601223"/>
    </source>
</evidence>
<feature type="region of interest" description="Disordered" evidence="1">
    <location>
        <begin position="65"/>
        <end position="90"/>
    </location>
</feature>
<proteinExistence type="predicted"/>
<dbReference type="PANTHER" id="PTHR43662">
    <property type="match status" value="1"/>
</dbReference>
<gene>
    <name evidence="3" type="ORF">Cba03nite_00670</name>
</gene>
<dbReference type="PANTHER" id="PTHR43662:SF3">
    <property type="entry name" value="DOMAIN PROTEIN, PUTATIVE (AFU_ORTHOLOGUE AFUA_6G11970)-RELATED"/>
    <property type="match status" value="1"/>
</dbReference>
<dbReference type="EMBL" id="BONF01000001">
    <property type="protein sequence ID" value="GIF78718.1"/>
    <property type="molecule type" value="Genomic_DNA"/>
</dbReference>
<feature type="domain" description="DUF1996" evidence="2">
    <location>
        <begin position="138"/>
        <end position="358"/>
    </location>
</feature>